<protein>
    <recommendedName>
        <fullName evidence="3">F-box domain-containing protein</fullName>
    </recommendedName>
</protein>
<dbReference type="InterPro" id="IPR001611">
    <property type="entry name" value="Leu-rich_rpt"/>
</dbReference>
<dbReference type="Gene3D" id="1.20.1280.50">
    <property type="match status" value="1"/>
</dbReference>
<gene>
    <name evidence="4" type="ORF">CEUSTIGMA_g2460.t1</name>
</gene>
<accession>A0A250WVZ9</accession>
<sequence length="654" mass="72688">MVPPIRRDKKPSISSSQPTADIYVEATRRHDQQSAGDWHPSSTLNCPSSTGYHIPLYAVAWQPTPAFVYAQYPVMYPVASAVLPHQPFFYSQPSHYYYPAGCSADASVSHESTSAATKRYNGSYQSIHMRQSDPQERASSSGYAYCELTCVREYDSKQQQKDGRLCGDPSSEDCASTSQSFQDDATWSFLTAGILQMIFSRVSDIESKQMRQVCKHWRRVADQDKEVLSPSIMLSRLLVKRFPNLKTLHLTNCPIVRNRDLMIISSLPLQTLTLGDNACKPWVTNAGILQIANIKSLTSLNLHDCRNITNTGLMALTSLQNLASLSLKGCQRLTNTGLDALQRHSTLTSLNLHGCMRIADKGIMALSHLHLVSLHLGNTRVKDEGLAYLAQITTLQELHFDMEELTDAGVAQLTSLTRLESLALRDCGDVSGDSLSVLVPALPNLMSLDLYRNITMDDSQLSRCLEFLGAVTYLDLRGTPVTEDGLQQLTKLSSLQKLCLAPTKDDLWSQYLCVVSSLTQLTSLSINNCTLISFGQLETLRQLKLLRELDLSHDSSKEKCSAMQQQAVNPTAINAMATITSLTSIDLSRRPMHEEHLEVLAERLPRLNTLIIVGCPVLYEEVQSLQRRFPQLIIHRKPLSCFDVSCSSSDHGFG</sequence>
<dbReference type="Gene3D" id="3.80.10.10">
    <property type="entry name" value="Ribonuclease Inhibitor"/>
    <property type="match status" value="4"/>
</dbReference>
<evidence type="ECO:0000256" key="1">
    <source>
        <dbReference type="ARBA" id="ARBA00004430"/>
    </source>
</evidence>
<dbReference type="SMART" id="SM00367">
    <property type="entry name" value="LRR_CC"/>
    <property type="match status" value="6"/>
</dbReference>
<dbReference type="PANTHER" id="PTHR13318">
    <property type="entry name" value="PARTNER OF PAIRED, ISOFORM B-RELATED"/>
    <property type="match status" value="1"/>
</dbReference>
<reference evidence="4 5" key="1">
    <citation type="submission" date="2017-08" db="EMBL/GenBank/DDBJ databases">
        <title>Acidophilic green algal genome provides insights into adaptation to an acidic environment.</title>
        <authorList>
            <person name="Hirooka S."/>
            <person name="Hirose Y."/>
            <person name="Kanesaki Y."/>
            <person name="Higuchi S."/>
            <person name="Fujiwara T."/>
            <person name="Onuma R."/>
            <person name="Era A."/>
            <person name="Ohbayashi R."/>
            <person name="Uzuka A."/>
            <person name="Nozaki H."/>
            <person name="Yoshikawa H."/>
            <person name="Miyagishima S.Y."/>
        </authorList>
    </citation>
    <scope>NUCLEOTIDE SEQUENCE [LARGE SCALE GENOMIC DNA]</scope>
    <source>
        <strain evidence="4 5">NIES-2499</strain>
    </source>
</reference>
<dbReference type="Pfam" id="PF25372">
    <property type="entry name" value="DUF7885"/>
    <property type="match status" value="1"/>
</dbReference>
<dbReference type="OrthoDB" id="544129at2759"/>
<dbReference type="STRING" id="1157962.A0A250WVZ9"/>
<proteinExistence type="predicted"/>
<feature type="domain" description="F-box" evidence="3">
    <location>
        <begin position="190"/>
        <end position="229"/>
    </location>
</feature>
<dbReference type="SUPFAM" id="SSF81383">
    <property type="entry name" value="F-box domain"/>
    <property type="match status" value="1"/>
</dbReference>
<dbReference type="GO" id="GO:0005930">
    <property type="term" value="C:axoneme"/>
    <property type="evidence" value="ECO:0007669"/>
    <property type="project" value="UniProtKB-SubCell"/>
</dbReference>
<dbReference type="SMART" id="SM00256">
    <property type="entry name" value="FBOX"/>
    <property type="match status" value="1"/>
</dbReference>
<evidence type="ECO:0000259" key="3">
    <source>
        <dbReference type="SMART" id="SM00256"/>
    </source>
</evidence>
<feature type="region of interest" description="Disordered" evidence="2">
    <location>
        <begin position="1"/>
        <end position="20"/>
    </location>
</feature>
<dbReference type="Pfam" id="PF13516">
    <property type="entry name" value="LRR_6"/>
    <property type="match status" value="1"/>
</dbReference>
<evidence type="ECO:0000313" key="5">
    <source>
        <dbReference type="Proteomes" id="UP000232323"/>
    </source>
</evidence>
<dbReference type="GO" id="GO:0031146">
    <property type="term" value="P:SCF-dependent proteasomal ubiquitin-dependent protein catabolic process"/>
    <property type="evidence" value="ECO:0007669"/>
    <property type="project" value="TreeGrafter"/>
</dbReference>
<dbReference type="InterPro" id="IPR001810">
    <property type="entry name" value="F-box_dom"/>
</dbReference>
<organism evidence="4 5">
    <name type="scientific">Chlamydomonas eustigma</name>
    <dbReference type="NCBI Taxonomy" id="1157962"/>
    <lineage>
        <taxon>Eukaryota</taxon>
        <taxon>Viridiplantae</taxon>
        <taxon>Chlorophyta</taxon>
        <taxon>core chlorophytes</taxon>
        <taxon>Chlorophyceae</taxon>
        <taxon>CS clade</taxon>
        <taxon>Chlamydomonadales</taxon>
        <taxon>Chlamydomonadaceae</taxon>
        <taxon>Chlamydomonas</taxon>
    </lineage>
</organism>
<dbReference type="GO" id="GO:0019005">
    <property type="term" value="C:SCF ubiquitin ligase complex"/>
    <property type="evidence" value="ECO:0007669"/>
    <property type="project" value="TreeGrafter"/>
</dbReference>
<comment type="caution">
    <text evidence="4">The sequence shown here is derived from an EMBL/GenBank/DDBJ whole genome shotgun (WGS) entry which is preliminary data.</text>
</comment>
<evidence type="ECO:0000313" key="4">
    <source>
        <dbReference type="EMBL" id="GAX75014.1"/>
    </source>
</evidence>
<dbReference type="InterPro" id="IPR032675">
    <property type="entry name" value="LRR_dom_sf"/>
</dbReference>
<dbReference type="CDD" id="cd09917">
    <property type="entry name" value="F-box_SF"/>
    <property type="match status" value="1"/>
</dbReference>
<dbReference type="InterPro" id="IPR057207">
    <property type="entry name" value="FBXL15_LRR"/>
</dbReference>
<dbReference type="EMBL" id="BEGY01000010">
    <property type="protein sequence ID" value="GAX75014.1"/>
    <property type="molecule type" value="Genomic_DNA"/>
</dbReference>
<dbReference type="Proteomes" id="UP000232323">
    <property type="component" value="Unassembled WGS sequence"/>
</dbReference>
<dbReference type="InterPro" id="IPR006553">
    <property type="entry name" value="Leu-rich_rpt_Cys-con_subtyp"/>
</dbReference>
<dbReference type="InterPro" id="IPR036047">
    <property type="entry name" value="F-box-like_dom_sf"/>
</dbReference>
<comment type="subcellular location">
    <subcellularLocation>
        <location evidence="1">Cytoplasm</location>
        <location evidence="1">Cytoskeleton</location>
        <location evidence="1">Cilium axoneme</location>
    </subcellularLocation>
</comment>
<evidence type="ECO:0000256" key="2">
    <source>
        <dbReference type="SAM" id="MobiDB-lite"/>
    </source>
</evidence>
<name>A0A250WVZ9_9CHLO</name>
<dbReference type="AlphaFoldDB" id="A0A250WVZ9"/>
<keyword evidence="5" id="KW-1185">Reference proteome</keyword>
<dbReference type="Pfam" id="PF00646">
    <property type="entry name" value="F-box"/>
    <property type="match status" value="1"/>
</dbReference>
<dbReference type="SUPFAM" id="SSF52047">
    <property type="entry name" value="RNI-like"/>
    <property type="match status" value="1"/>
</dbReference>